<dbReference type="SUPFAM" id="SSF52540">
    <property type="entry name" value="P-loop containing nucleoside triphosphate hydrolases"/>
    <property type="match status" value="1"/>
</dbReference>
<evidence type="ECO:0000259" key="3">
    <source>
        <dbReference type="Pfam" id="PF24883"/>
    </source>
</evidence>
<sequence length="687" mass="76944">MASHFFAGASHVNLDNPMFIAADNVHQNLQPSDLHSQLRPIPDASHTRDRNKSPPNSACFPGTRIKILNKITSWARKTTLPECHVYFLHGYAGSGKSAISQEVSGRLHADGRLVGNFFFFRNAGERSKMSRFATTLASQLASVIPFTPYFITAAVNADPDLLNGTLSLAVQLERLVYKPFQDALWWGWAYFSVKTWHKGPYVIVIDGLDECEDKLAVEEFIDSMLALFKRDPSIPLRFFITSRLEQHVQQRLKADGVHLAHLSTHESREDILFFLKTSFELAAARNLIVQAYVKKHGVWPTKADTNLLADHIDGSFVIASGLSKYILGPTSDNLTPMERLPLTLNMDPGLDGLYSQTLKQSQQFPHFLNIISAIALVEEPLSVSSLAELLELETYEILHVLANLQAIIQIPGTDHVPVTLCHTSLRDFLKTECRSQTLFVSSQFHIRLAYRCFCLKHGSTPSAGQTEQQMVEPSLIILMYALEYGDVHWGRFWEEQPEGFDPDQVRWEGDASQRDLFLAVGFIRSLVGMSKLRPSGAIRDYMTLNWVNHLGQALDRDPSLDCSFLMTPFAYYLQVGVEQDSVVGTEDTIAFSLSASLFDVLSAHVEHSVTSVRSRMWPYLPPSLPGVGQPQTDIPPWKDGDGGQKSVLLTLRGEVRELPLLVLSELPLLSIWELLEVSIKFSSKIVL</sequence>
<feature type="domain" description="Nephrocystin 3-like N-terminal" evidence="3">
    <location>
        <begin position="70"/>
        <end position="243"/>
    </location>
</feature>
<dbReference type="Proteomes" id="UP000290288">
    <property type="component" value="Unassembled WGS sequence"/>
</dbReference>
<proteinExistence type="predicted"/>
<dbReference type="Gene3D" id="3.40.50.300">
    <property type="entry name" value="P-loop containing nucleotide triphosphate hydrolases"/>
    <property type="match status" value="1"/>
</dbReference>
<name>A0A4V1Q3Y2_9AGAR</name>
<protein>
    <recommendedName>
        <fullName evidence="3">Nephrocystin 3-like N-terminal domain-containing protein</fullName>
    </recommendedName>
</protein>
<dbReference type="InterPro" id="IPR027417">
    <property type="entry name" value="P-loop_NTPase"/>
</dbReference>
<reference evidence="4 5" key="1">
    <citation type="submission" date="2019-01" db="EMBL/GenBank/DDBJ databases">
        <title>Draft genome sequence of Psathyrella aberdarensis IHI B618.</title>
        <authorList>
            <person name="Buettner E."/>
            <person name="Kellner H."/>
        </authorList>
    </citation>
    <scope>NUCLEOTIDE SEQUENCE [LARGE SCALE GENOMIC DNA]</scope>
    <source>
        <strain evidence="4 5">IHI B618</strain>
    </source>
</reference>
<evidence type="ECO:0000313" key="5">
    <source>
        <dbReference type="Proteomes" id="UP000290288"/>
    </source>
</evidence>
<dbReference type="OrthoDB" id="3038309at2759"/>
<comment type="caution">
    <text evidence="4">The sequence shown here is derived from an EMBL/GenBank/DDBJ whole genome shotgun (WGS) entry which is preliminary data.</text>
</comment>
<dbReference type="PANTHER" id="PTHR10039">
    <property type="entry name" value="AMELOGENIN"/>
    <property type="match status" value="1"/>
</dbReference>
<dbReference type="Pfam" id="PF24883">
    <property type="entry name" value="NPHP3_N"/>
    <property type="match status" value="1"/>
</dbReference>
<dbReference type="EMBL" id="SDEE01000162">
    <property type="protein sequence ID" value="RXW20178.1"/>
    <property type="molecule type" value="Genomic_DNA"/>
</dbReference>
<organism evidence="4 5">
    <name type="scientific">Candolleomyces aberdarensis</name>
    <dbReference type="NCBI Taxonomy" id="2316362"/>
    <lineage>
        <taxon>Eukaryota</taxon>
        <taxon>Fungi</taxon>
        <taxon>Dikarya</taxon>
        <taxon>Basidiomycota</taxon>
        <taxon>Agaricomycotina</taxon>
        <taxon>Agaricomycetes</taxon>
        <taxon>Agaricomycetidae</taxon>
        <taxon>Agaricales</taxon>
        <taxon>Agaricineae</taxon>
        <taxon>Psathyrellaceae</taxon>
        <taxon>Candolleomyces</taxon>
    </lineage>
</organism>
<evidence type="ECO:0000256" key="1">
    <source>
        <dbReference type="ARBA" id="ARBA00022737"/>
    </source>
</evidence>
<keyword evidence="5" id="KW-1185">Reference proteome</keyword>
<dbReference type="PANTHER" id="PTHR10039:SF14">
    <property type="entry name" value="NACHT DOMAIN-CONTAINING PROTEIN"/>
    <property type="match status" value="1"/>
</dbReference>
<feature type="region of interest" description="Disordered" evidence="2">
    <location>
        <begin position="34"/>
        <end position="58"/>
    </location>
</feature>
<dbReference type="STRING" id="2316362.A0A4V1Q3Y2"/>
<gene>
    <name evidence="4" type="ORF">EST38_g5665</name>
</gene>
<evidence type="ECO:0000256" key="2">
    <source>
        <dbReference type="SAM" id="MobiDB-lite"/>
    </source>
</evidence>
<keyword evidence="1" id="KW-0677">Repeat</keyword>
<dbReference type="InterPro" id="IPR056884">
    <property type="entry name" value="NPHP3-like_N"/>
</dbReference>
<evidence type="ECO:0000313" key="4">
    <source>
        <dbReference type="EMBL" id="RXW20178.1"/>
    </source>
</evidence>
<dbReference type="AlphaFoldDB" id="A0A4V1Q3Y2"/>
<accession>A0A4V1Q3Y2</accession>